<feature type="domain" description="N-acetyltransferase" evidence="1">
    <location>
        <begin position="26"/>
        <end position="167"/>
    </location>
</feature>
<evidence type="ECO:0000313" key="5">
    <source>
        <dbReference type="Proteomes" id="UP000254236"/>
    </source>
</evidence>
<evidence type="ECO:0000259" key="1">
    <source>
        <dbReference type="PROSITE" id="PS51186"/>
    </source>
</evidence>
<dbReference type="Proteomes" id="UP000254236">
    <property type="component" value="Chromosome"/>
</dbReference>
<dbReference type="Proteomes" id="UP000282185">
    <property type="component" value="Unassembled WGS sequence"/>
</dbReference>
<accession>A0A345YT52</accession>
<reference evidence="2 5" key="1">
    <citation type="submission" date="2018-07" db="EMBL/GenBank/DDBJ databases">
        <title>Brachybacterium saurashtrense DSM 23186 genome sequence.</title>
        <authorList>
            <person name="Guo L."/>
        </authorList>
    </citation>
    <scope>NUCLEOTIDE SEQUENCE [LARGE SCALE GENOMIC DNA]</scope>
    <source>
        <strain evidence="2 5">DSM 23186</strain>
    </source>
</reference>
<reference evidence="3 6" key="2">
    <citation type="submission" date="2018-08" db="EMBL/GenBank/DDBJ databases">
        <title>Brachybacterium saurashtrense DSM 23186.</title>
        <authorList>
            <person name="Li Y."/>
        </authorList>
    </citation>
    <scope>NUCLEOTIDE SEQUENCE [LARGE SCALE GENOMIC DNA]</scope>
    <source>
        <strain evidence="3 6">DSM 23186</strain>
    </source>
</reference>
<organism evidence="3 6">
    <name type="scientific">Brachybacterium saurashtrense</name>
    <dbReference type="NCBI Taxonomy" id="556288"/>
    <lineage>
        <taxon>Bacteria</taxon>
        <taxon>Bacillati</taxon>
        <taxon>Actinomycetota</taxon>
        <taxon>Actinomycetes</taxon>
        <taxon>Micrococcales</taxon>
        <taxon>Dermabacteraceae</taxon>
        <taxon>Brachybacterium</taxon>
    </lineage>
</organism>
<evidence type="ECO:0000313" key="6">
    <source>
        <dbReference type="Proteomes" id="UP000282185"/>
    </source>
</evidence>
<name>A0A345YT52_9MICO</name>
<proteinExistence type="predicted"/>
<protein>
    <submittedName>
        <fullName evidence="3">N-acetyltransferase</fullName>
    </submittedName>
</protein>
<dbReference type="PROSITE" id="PS51186">
    <property type="entry name" value="GNAT"/>
    <property type="match status" value="1"/>
</dbReference>
<evidence type="ECO:0000313" key="3">
    <source>
        <dbReference type="EMBL" id="RRR21375.1"/>
    </source>
</evidence>
<dbReference type="SUPFAM" id="SSF55729">
    <property type="entry name" value="Acyl-CoA N-acyltransferases (Nat)"/>
    <property type="match status" value="1"/>
</dbReference>
<dbReference type="AlphaFoldDB" id="A0A345YT52"/>
<dbReference type="EMBL" id="QSWH01000008">
    <property type="protein sequence ID" value="RRR21375.1"/>
    <property type="molecule type" value="Genomic_DNA"/>
</dbReference>
<dbReference type="InterPro" id="IPR016181">
    <property type="entry name" value="Acyl_CoA_acyltransferase"/>
</dbReference>
<dbReference type="GO" id="GO:0016747">
    <property type="term" value="F:acyltransferase activity, transferring groups other than amino-acyl groups"/>
    <property type="evidence" value="ECO:0007669"/>
    <property type="project" value="InterPro"/>
</dbReference>
<dbReference type="Pfam" id="PF13302">
    <property type="entry name" value="Acetyltransf_3"/>
    <property type="match status" value="1"/>
</dbReference>
<keyword evidence="5" id="KW-1185">Reference proteome</keyword>
<dbReference type="KEGG" id="bsau:DWV08_00745"/>
<dbReference type="OrthoDB" id="4793490at2"/>
<dbReference type="EMBL" id="CP031356">
    <property type="protein sequence ID" value="AXK47104.1"/>
    <property type="molecule type" value="Genomic_DNA"/>
</dbReference>
<dbReference type="EMBL" id="QSWH01000003">
    <property type="protein sequence ID" value="RRR23427.1"/>
    <property type="molecule type" value="Genomic_DNA"/>
</dbReference>
<dbReference type="Gene3D" id="3.40.630.30">
    <property type="match status" value="1"/>
</dbReference>
<evidence type="ECO:0000313" key="2">
    <source>
        <dbReference type="EMBL" id="AXK47104.1"/>
    </source>
</evidence>
<sequence>MHLERLGPAHGPQLLAGQDHALAAEIVGRRWTPELLDAFLERAARWRADGPCREYAAVSTDAAAAPVLRGGGGITLLGPGLARGEAALTYWVLRAHRRRGTGGQIAAALVERARAEPRIDRLVLRIAPGNTASWAVARSLGARETAHRERHPADASRQVTRWVLDLRPAGR</sequence>
<dbReference type="InterPro" id="IPR000182">
    <property type="entry name" value="GNAT_dom"/>
</dbReference>
<gene>
    <name evidence="2" type="ORF">DWV08_00745</name>
    <name evidence="4" type="ORF">DXU92_05875</name>
    <name evidence="3" type="ORF">DXU92_14645</name>
</gene>
<evidence type="ECO:0000313" key="4">
    <source>
        <dbReference type="EMBL" id="RRR23427.1"/>
    </source>
</evidence>